<evidence type="ECO:0008006" key="4">
    <source>
        <dbReference type="Google" id="ProtNLM"/>
    </source>
</evidence>
<dbReference type="PANTHER" id="PTHR43639:SF6">
    <property type="entry name" value="DIHYDROMONAPTERIN REDUCTASE"/>
    <property type="match status" value="1"/>
</dbReference>
<dbReference type="NCBIfam" id="NF005066">
    <property type="entry name" value="PRK06483.1"/>
    <property type="match status" value="1"/>
</dbReference>
<evidence type="ECO:0000256" key="1">
    <source>
        <dbReference type="ARBA" id="ARBA00022857"/>
    </source>
</evidence>
<dbReference type="InterPro" id="IPR036291">
    <property type="entry name" value="NAD(P)-bd_dom_sf"/>
</dbReference>
<dbReference type="Pfam" id="PF13561">
    <property type="entry name" value="adh_short_C2"/>
    <property type="match status" value="1"/>
</dbReference>
<dbReference type="SUPFAM" id="SSF51735">
    <property type="entry name" value="NAD(P)-binding Rossmann-fold domains"/>
    <property type="match status" value="1"/>
</dbReference>
<evidence type="ECO:0000313" key="3">
    <source>
        <dbReference type="EMBL" id="KKN64240.1"/>
    </source>
</evidence>
<dbReference type="EMBL" id="LAZR01000562">
    <property type="protein sequence ID" value="KKN64240.1"/>
    <property type="molecule type" value="Genomic_DNA"/>
</dbReference>
<organism evidence="3">
    <name type="scientific">marine sediment metagenome</name>
    <dbReference type="NCBI Taxonomy" id="412755"/>
    <lineage>
        <taxon>unclassified sequences</taxon>
        <taxon>metagenomes</taxon>
        <taxon>ecological metagenomes</taxon>
    </lineage>
</organism>
<keyword evidence="2" id="KW-0560">Oxidoreductase</keyword>
<name>A0A0F9S5V5_9ZZZZ</name>
<proteinExistence type="predicted"/>
<comment type="caution">
    <text evidence="3">The sequence shown here is derived from an EMBL/GenBank/DDBJ whole genome shotgun (WGS) entry which is preliminary data.</text>
</comment>
<sequence length="241" mass="26232">MLKKQEKPKETVLITGAAQRVGLYCAKKLVAAGYHVVITCRRPRSEWEAGPLEGIEVMLANFSTEQGISSFIRNLQAREQPLRAIIHNASTWIDDDLVDGPAFQQLCMVHMQAPYMINMAHASLFAAGGPADIIHITDHDALNGADDHIAYLATKAGLENLTRSFAMRLAPSVKVNSIAPALIMFNDGDSEALRAKLLARSRLGLEPGPEVVYQAVQYVMNNPYITGTCLDLNGGGTLKFA</sequence>
<gene>
    <name evidence="3" type="ORF">LCGC14_0493420</name>
</gene>
<dbReference type="GO" id="GO:0016491">
    <property type="term" value="F:oxidoreductase activity"/>
    <property type="evidence" value="ECO:0007669"/>
    <property type="project" value="UniProtKB-KW"/>
</dbReference>
<accession>A0A0F9S5V5</accession>
<dbReference type="PANTHER" id="PTHR43639">
    <property type="entry name" value="OXIDOREDUCTASE, SHORT-CHAIN DEHYDROGENASE/REDUCTASE FAMILY (AFU_ORTHOLOGUE AFUA_5G02870)"/>
    <property type="match status" value="1"/>
</dbReference>
<protein>
    <recommendedName>
        <fullName evidence="4">Dihydromonapterin reductase</fullName>
    </recommendedName>
</protein>
<reference evidence="3" key="1">
    <citation type="journal article" date="2015" name="Nature">
        <title>Complex archaea that bridge the gap between prokaryotes and eukaryotes.</title>
        <authorList>
            <person name="Spang A."/>
            <person name="Saw J.H."/>
            <person name="Jorgensen S.L."/>
            <person name="Zaremba-Niedzwiedzka K."/>
            <person name="Martijn J."/>
            <person name="Lind A.E."/>
            <person name="van Eijk R."/>
            <person name="Schleper C."/>
            <person name="Guy L."/>
            <person name="Ettema T.J."/>
        </authorList>
    </citation>
    <scope>NUCLEOTIDE SEQUENCE</scope>
</reference>
<evidence type="ECO:0000256" key="2">
    <source>
        <dbReference type="ARBA" id="ARBA00023002"/>
    </source>
</evidence>
<keyword evidence="1" id="KW-0521">NADP</keyword>
<dbReference type="PRINTS" id="PR00081">
    <property type="entry name" value="GDHRDH"/>
</dbReference>
<dbReference type="AlphaFoldDB" id="A0A0F9S5V5"/>
<dbReference type="InterPro" id="IPR002347">
    <property type="entry name" value="SDR_fam"/>
</dbReference>
<dbReference type="Gene3D" id="3.40.50.720">
    <property type="entry name" value="NAD(P)-binding Rossmann-like Domain"/>
    <property type="match status" value="1"/>
</dbReference>